<feature type="region of interest" description="Disordered" evidence="1">
    <location>
        <begin position="162"/>
        <end position="184"/>
    </location>
</feature>
<gene>
    <name evidence="2" type="ORF">TRIP_B200054</name>
</gene>
<dbReference type="EMBL" id="UPXX01000013">
    <property type="protein sequence ID" value="VBB41914.1"/>
    <property type="molecule type" value="Genomic_DNA"/>
</dbReference>
<dbReference type="AlphaFoldDB" id="A0A653A1N6"/>
<accession>A0A653A1N6</accession>
<reference evidence="2" key="1">
    <citation type="submission" date="2018-07" db="EMBL/GenBank/DDBJ databases">
        <authorList>
            <consortium name="Genoscope - CEA"/>
            <person name="William W."/>
        </authorList>
    </citation>
    <scope>NUCLEOTIDE SEQUENCE</scope>
    <source>
        <strain evidence="2">IK1</strain>
    </source>
</reference>
<sequence>MTGLKETTLAVKTLDSIAEPFTKYFYDEVVKAFPPQSRLVRLWARCMWRFCVLREYLREGENASPEPLDVFWDEQRRLAKASWDRSRDGFSWDEHLKAFSDVRHFLKLLADLREEFIRPCFSAHTNTRRGIEFAFAELEALASHLNPEGCSKEKWDTQKRFWKSARSRSGSGCGPQPKKEGAAN</sequence>
<name>A0A653A1N6_UNCDX</name>
<protein>
    <submittedName>
        <fullName evidence="2">Uncharacterized protein</fullName>
    </submittedName>
</protein>
<proteinExistence type="predicted"/>
<evidence type="ECO:0000313" key="2">
    <source>
        <dbReference type="EMBL" id="VBB41914.1"/>
    </source>
</evidence>
<organism evidence="2">
    <name type="scientific">Uncultured Desulfatiglans sp</name>
    <dbReference type="NCBI Taxonomy" id="1748965"/>
    <lineage>
        <taxon>Bacteria</taxon>
        <taxon>Pseudomonadati</taxon>
        <taxon>Thermodesulfobacteriota</taxon>
        <taxon>Desulfobacteria</taxon>
        <taxon>Desulfatiglandales</taxon>
        <taxon>Desulfatiglandaceae</taxon>
        <taxon>Desulfatiglans</taxon>
        <taxon>environmental samples</taxon>
    </lineage>
</organism>
<evidence type="ECO:0000256" key="1">
    <source>
        <dbReference type="SAM" id="MobiDB-lite"/>
    </source>
</evidence>